<evidence type="ECO:0000313" key="2">
    <source>
        <dbReference type="EMBL" id="NGM49483.1"/>
    </source>
</evidence>
<dbReference type="AlphaFoldDB" id="A0A6G4QVG9"/>
<dbReference type="RefSeq" id="WP_165257426.1">
    <property type="nucleotide sequence ID" value="NZ_JAAKGT010000002.1"/>
</dbReference>
<keyword evidence="1" id="KW-0732">Signal</keyword>
<dbReference type="EMBL" id="JAAKGT010000002">
    <property type="protein sequence ID" value="NGM49483.1"/>
    <property type="molecule type" value="Genomic_DNA"/>
</dbReference>
<gene>
    <name evidence="2" type="ORF">G5B46_07685</name>
</gene>
<evidence type="ECO:0000256" key="1">
    <source>
        <dbReference type="SAM" id="SignalP"/>
    </source>
</evidence>
<name>A0A6G4QVG9_9CAUL</name>
<accession>A0A6G4QVG9</accession>
<sequence>MRTRASTIGRLGAAAAMLLGLGAAWPGGTYTQSAGPERAFIVPMGHEWITRLAAMEVLGAPSSVAPDKPDPHDPRRNWAYGKGLAWNPKVDAGAAPAEAARIRGHKVSDSRYASHYKAVYDAVIGERWVDLAGHRVGVSQFANRCWTAVAQEAAEAQYDHFMRRYDDAGPDGGVRAARESQARFVDYFVAAATAAKTMIRVQDGGATTQAQTVDRNYFLFGRAVHLFQDSFSSEHTVRIAEDNYVRIRQVKSYACAKGAEQHSHSKAEIVLRPKSGDVIWTAAERRAPGWSSYTPSNMKPTALVATEASRDLWAAFIRTMALPQTQREAAARAEAQTLVAHWLSFDEAEMRGWYDDPARRDATYVLDDDQTGKGKTQAQCMEGVKRGYSQASYIAELKEDQRVCLYNVLPEIGYEDQFDPQTQVWYAWRWRNAARLQTPPAGWRPTPRPADTSTRVRLQSVANGRYVVAPVWSSNETPVYAREGAPLEFAMVGPQSHAMFRSVDDPGLFLDYRTSGAMMLFARPVRQPPAYGLAPAGQGWSMRETSWNQYVWLNGDRPYLNRQGDPKTPEAQWRIEGLRQQGAGGAP</sequence>
<protein>
    <submittedName>
        <fullName evidence="2">Hemolysin D</fullName>
    </submittedName>
</protein>
<feature type="signal peptide" evidence="1">
    <location>
        <begin position="1"/>
        <end position="26"/>
    </location>
</feature>
<comment type="caution">
    <text evidence="2">The sequence shown here is derived from an EMBL/GenBank/DDBJ whole genome shotgun (WGS) entry which is preliminary data.</text>
</comment>
<organism evidence="2">
    <name type="scientific">Caulobacter sp. 602-2</name>
    <dbReference type="NCBI Taxonomy" id="2710887"/>
    <lineage>
        <taxon>Bacteria</taxon>
        <taxon>Pseudomonadati</taxon>
        <taxon>Pseudomonadota</taxon>
        <taxon>Alphaproteobacteria</taxon>
        <taxon>Caulobacterales</taxon>
        <taxon>Caulobacteraceae</taxon>
        <taxon>Caulobacter</taxon>
    </lineage>
</organism>
<proteinExistence type="predicted"/>
<feature type="chain" id="PRO_5026071515" evidence="1">
    <location>
        <begin position="27"/>
        <end position="587"/>
    </location>
</feature>
<reference evidence="2" key="1">
    <citation type="submission" date="2020-02" db="EMBL/GenBank/DDBJ databases">
        <authorList>
            <person name="Gao J."/>
            <person name="Sun J."/>
        </authorList>
    </citation>
    <scope>NUCLEOTIDE SEQUENCE</scope>
    <source>
        <strain evidence="2">602-2</strain>
    </source>
</reference>